<dbReference type="PIRSF" id="PIRSF017082">
    <property type="entry name" value="YflP"/>
    <property type="match status" value="1"/>
</dbReference>
<dbReference type="STRING" id="82633.GCA_000974605_02363"/>
<evidence type="ECO:0000256" key="2">
    <source>
        <dbReference type="SAM" id="SignalP"/>
    </source>
</evidence>
<accession>A0A2N5CJK6</accession>
<sequence>MQAHKKALILASTVFMAAASVASVAQAQSNYPTKPIRLIIPFAPGGTTDIVGRGVADQMSRVLGQPVVVENRAGGGGSIGADAIAKSAPDGYTIGISTVSTMAVNPACNPKLSYDPIKDFKPIANVANVANVIAVNPNFPAKDYKEFLAVLKANPGKYSYASSGTCGFGHMLGEQFKVSTKTFMVHIPYRGAGPALNDVLAGQVPIMVDNLPSSMPYIKAGKLRPIVVAWNKRVDGLANVPTFSEMGLKEPNDPAWYGLVAPAGTPDDVIAKLNGAVVKALQDKGFVDRLQAAGAEPSGNTPAQHAAEIKKEFDKMKNLVKVQNIKLEQ</sequence>
<dbReference type="CDD" id="cd13577">
    <property type="entry name" value="PBP2_BugE_Glu"/>
    <property type="match status" value="1"/>
</dbReference>
<dbReference type="InterPro" id="IPR005064">
    <property type="entry name" value="BUG"/>
</dbReference>
<gene>
    <name evidence="3" type="ORF">CYJ10_03720</name>
</gene>
<feature type="signal peptide" evidence="2">
    <location>
        <begin position="1"/>
        <end position="27"/>
    </location>
</feature>
<name>A0A2N5CJK6_9BURK</name>
<dbReference type="SUPFAM" id="SSF53850">
    <property type="entry name" value="Periplasmic binding protein-like II"/>
    <property type="match status" value="1"/>
</dbReference>
<organism evidence="3 4">
    <name type="scientific">Cupriavidus pauculus</name>
    <dbReference type="NCBI Taxonomy" id="82633"/>
    <lineage>
        <taxon>Bacteria</taxon>
        <taxon>Pseudomonadati</taxon>
        <taxon>Pseudomonadota</taxon>
        <taxon>Betaproteobacteria</taxon>
        <taxon>Burkholderiales</taxon>
        <taxon>Burkholderiaceae</taxon>
        <taxon>Cupriavidus</taxon>
    </lineage>
</organism>
<comment type="similarity">
    <text evidence="1">Belongs to the UPF0065 (bug) family.</text>
</comment>
<evidence type="ECO:0000313" key="3">
    <source>
        <dbReference type="EMBL" id="PLQ02409.1"/>
    </source>
</evidence>
<dbReference type="Gene3D" id="3.40.190.150">
    <property type="entry name" value="Bordetella uptake gene, domain 1"/>
    <property type="match status" value="1"/>
</dbReference>
<proteinExistence type="inferred from homology"/>
<dbReference type="Proteomes" id="UP000234341">
    <property type="component" value="Unassembled WGS sequence"/>
</dbReference>
<feature type="chain" id="PRO_5014691418" evidence="2">
    <location>
        <begin position="28"/>
        <end position="329"/>
    </location>
</feature>
<dbReference type="OrthoDB" id="8678477at2"/>
<dbReference type="PANTHER" id="PTHR42928">
    <property type="entry name" value="TRICARBOXYLATE-BINDING PROTEIN"/>
    <property type="match status" value="1"/>
</dbReference>
<comment type="caution">
    <text evidence="3">The sequence shown here is derived from an EMBL/GenBank/DDBJ whole genome shotgun (WGS) entry which is preliminary data.</text>
</comment>
<dbReference type="EMBL" id="PJRP01000001">
    <property type="protein sequence ID" value="PLQ02409.1"/>
    <property type="molecule type" value="Genomic_DNA"/>
</dbReference>
<dbReference type="RefSeq" id="WP_101680182.1">
    <property type="nucleotide sequence ID" value="NZ_PJRP01000001.1"/>
</dbReference>
<dbReference type="Pfam" id="PF03401">
    <property type="entry name" value="TctC"/>
    <property type="match status" value="1"/>
</dbReference>
<evidence type="ECO:0000313" key="4">
    <source>
        <dbReference type="Proteomes" id="UP000234341"/>
    </source>
</evidence>
<protein>
    <submittedName>
        <fullName evidence="3">ABC transporter substrate-binding protein</fullName>
    </submittedName>
</protein>
<evidence type="ECO:0000256" key="1">
    <source>
        <dbReference type="ARBA" id="ARBA00006987"/>
    </source>
</evidence>
<keyword evidence="2" id="KW-0732">Signal</keyword>
<dbReference type="InterPro" id="IPR042100">
    <property type="entry name" value="Bug_dom1"/>
</dbReference>
<dbReference type="PANTHER" id="PTHR42928:SF5">
    <property type="entry name" value="BLR1237 PROTEIN"/>
    <property type="match status" value="1"/>
</dbReference>
<reference evidence="3 4" key="1">
    <citation type="submission" date="2017-12" db="EMBL/GenBank/DDBJ databases">
        <title>Genome sequence of the active heterotrophic nitrifier-denitrifier, Cupriavidus pauculus UM1.</title>
        <authorList>
            <person name="Putonti C."/>
            <person name="Castignetti D."/>
        </authorList>
    </citation>
    <scope>NUCLEOTIDE SEQUENCE [LARGE SCALE GENOMIC DNA]</scope>
    <source>
        <strain evidence="3 4">UM1</strain>
    </source>
</reference>
<dbReference type="Gene3D" id="3.40.190.10">
    <property type="entry name" value="Periplasmic binding protein-like II"/>
    <property type="match status" value="1"/>
</dbReference>
<dbReference type="AlphaFoldDB" id="A0A2N5CJK6"/>